<dbReference type="GO" id="GO:0006260">
    <property type="term" value="P:DNA replication"/>
    <property type="evidence" value="ECO:0007669"/>
    <property type="project" value="UniProtKB-KW"/>
</dbReference>
<accession>A0A9W6C7D8</accession>
<dbReference type="Pfam" id="PF00226">
    <property type="entry name" value="DnaJ"/>
    <property type="match status" value="1"/>
</dbReference>
<dbReference type="RefSeq" id="WP_281872492.1">
    <property type="nucleotide sequence ID" value="NZ_BSBO01000009.1"/>
</dbReference>
<feature type="domain" description="J" evidence="2">
    <location>
        <begin position="5"/>
        <end position="79"/>
    </location>
</feature>
<reference evidence="3 4" key="1">
    <citation type="journal article" date="2023" name="Int. J. Syst. Evol. Microbiol.">
        <title>Sellimonas catena sp. nov., isolated from human faeces.</title>
        <authorList>
            <person name="Hisatomi A."/>
            <person name="Ohkuma M."/>
            <person name="Sakamoto M."/>
        </authorList>
    </citation>
    <scope>NUCLEOTIDE SEQUENCE [LARGE SCALE GENOMIC DNA]</scope>
    <source>
        <strain evidence="3 4">12EGH17</strain>
    </source>
</reference>
<sequence length="327" mass="38599">MNLEEAMEILDVVQGEDKAKIRKKYRSLMRRHHPDALGSDRPEQIRRVQQMNEAYHLLMKQEVPILRSARKRRKWEWTGTVNADAFCERNVYMHYSMDVEGEPLYYQAARGKYMWDPEEEEFSLFLISLRHAAKELLEQVERRQGTFREEDTLQSDHCFQVQAKLFHLLTRQFIDPLAALRKAAKPKMIDSEGRAVYQFRAWVGAEGSGEAFRATGELKKGAPIYPKAFQGHRILVKNREGKVLGHLSFDEDCLYFCLIPLLKEKCAKVRMHVRDVKENRRGWPHKAKVDVDFYFRLEQEPPKDRTGDLNEEIRELLLAYETKLMQR</sequence>
<dbReference type="Gene3D" id="1.10.287.110">
    <property type="entry name" value="DnaJ domain"/>
    <property type="match status" value="1"/>
</dbReference>
<comment type="caution">
    <text evidence="3">The sequence shown here is derived from an EMBL/GenBank/DDBJ whole genome shotgun (WGS) entry which is preliminary data.</text>
</comment>
<protein>
    <recommendedName>
        <fullName evidence="2">J domain-containing protein</fullName>
    </recommendedName>
</protein>
<dbReference type="SMART" id="SM00271">
    <property type="entry name" value="DnaJ"/>
    <property type="match status" value="1"/>
</dbReference>
<dbReference type="InterPro" id="IPR036869">
    <property type="entry name" value="J_dom_sf"/>
</dbReference>
<name>A0A9W6C7D8_9FIRM</name>
<evidence type="ECO:0000259" key="2">
    <source>
        <dbReference type="PROSITE" id="PS50076"/>
    </source>
</evidence>
<keyword evidence="4" id="KW-1185">Reference proteome</keyword>
<dbReference type="Proteomes" id="UP001145145">
    <property type="component" value="Unassembled WGS sequence"/>
</dbReference>
<dbReference type="SUPFAM" id="SSF46565">
    <property type="entry name" value="Chaperone J-domain"/>
    <property type="match status" value="1"/>
</dbReference>
<gene>
    <name evidence="3" type="ORF">Selli1_11840</name>
</gene>
<evidence type="ECO:0000313" key="4">
    <source>
        <dbReference type="Proteomes" id="UP001145145"/>
    </source>
</evidence>
<dbReference type="EMBL" id="BSBO01000009">
    <property type="protein sequence ID" value="GLG04010.1"/>
    <property type="molecule type" value="Genomic_DNA"/>
</dbReference>
<proteinExistence type="predicted"/>
<evidence type="ECO:0000256" key="1">
    <source>
        <dbReference type="ARBA" id="ARBA00022705"/>
    </source>
</evidence>
<dbReference type="PROSITE" id="PS50076">
    <property type="entry name" value="DNAJ_2"/>
    <property type="match status" value="1"/>
</dbReference>
<evidence type="ECO:0000313" key="3">
    <source>
        <dbReference type="EMBL" id="GLG04010.1"/>
    </source>
</evidence>
<dbReference type="AlphaFoldDB" id="A0A9W6C7D8"/>
<organism evidence="3 4">
    <name type="scientific">Sellimonas catena</name>
    <dbReference type="NCBI Taxonomy" id="2994035"/>
    <lineage>
        <taxon>Bacteria</taxon>
        <taxon>Bacillati</taxon>
        <taxon>Bacillota</taxon>
        <taxon>Clostridia</taxon>
        <taxon>Lachnospirales</taxon>
        <taxon>Lachnospiraceae</taxon>
        <taxon>Sellimonas</taxon>
    </lineage>
</organism>
<dbReference type="InterPro" id="IPR001623">
    <property type="entry name" value="DnaJ_domain"/>
</dbReference>
<dbReference type="CDD" id="cd06257">
    <property type="entry name" value="DnaJ"/>
    <property type="match status" value="1"/>
</dbReference>
<keyword evidence="1" id="KW-0235">DNA replication</keyword>